<name>A0A803QQV1_CANSA</name>
<dbReference type="EnsemblPlants" id="evm.model.10.892">
    <property type="protein sequence ID" value="cds.evm.model.10.892"/>
    <property type="gene ID" value="evm.TU.10.892"/>
</dbReference>
<dbReference type="Proteomes" id="UP000596661">
    <property type="component" value="Unassembled WGS sequence"/>
</dbReference>
<evidence type="ECO:0000313" key="2">
    <source>
        <dbReference type="EnsemblPlants" id="cds.evm.model.10.892"/>
    </source>
</evidence>
<evidence type="ECO:0000256" key="1">
    <source>
        <dbReference type="SAM" id="MobiDB-lite"/>
    </source>
</evidence>
<evidence type="ECO:0000313" key="3">
    <source>
        <dbReference type="Proteomes" id="UP000596661"/>
    </source>
</evidence>
<accession>A0A803QQV1</accession>
<reference evidence="2" key="1">
    <citation type="submission" date="2021-03" db="UniProtKB">
        <authorList>
            <consortium name="EnsemblPlants"/>
        </authorList>
    </citation>
    <scope>IDENTIFICATION</scope>
</reference>
<dbReference type="EMBL" id="UZAU01000813">
    <property type="status" value="NOT_ANNOTATED_CDS"/>
    <property type="molecule type" value="Genomic_DNA"/>
</dbReference>
<dbReference type="AlphaFoldDB" id="A0A803QQV1"/>
<sequence>MDQLTKSSHPNVGQTTRPDKIHLWHSMSPDGIRYSGKFDEFWDCVEGVSALFVEPSMNRLIGSTCSVKLVNWIKEMHTHLLSSGKPQETRACTPGSLGQSVSSDGLQGIQWLLRSPLSELCQKGPTSTTGTITKPDWKPRRHRRPGLSMISYGRPFIVYAASLILKAWPAYKLTLVFLYATFGQLDMASQGLDGLLHTFFLLLDNFARLL</sequence>
<keyword evidence="3" id="KW-1185">Reference proteome</keyword>
<feature type="region of interest" description="Disordered" evidence="1">
    <location>
        <begin position="1"/>
        <end position="20"/>
    </location>
</feature>
<organism evidence="2 3">
    <name type="scientific">Cannabis sativa</name>
    <name type="common">Hemp</name>
    <name type="synonym">Marijuana</name>
    <dbReference type="NCBI Taxonomy" id="3483"/>
    <lineage>
        <taxon>Eukaryota</taxon>
        <taxon>Viridiplantae</taxon>
        <taxon>Streptophyta</taxon>
        <taxon>Embryophyta</taxon>
        <taxon>Tracheophyta</taxon>
        <taxon>Spermatophyta</taxon>
        <taxon>Magnoliopsida</taxon>
        <taxon>eudicotyledons</taxon>
        <taxon>Gunneridae</taxon>
        <taxon>Pentapetalae</taxon>
        <taxon>rosids</taxon>
        <taxon>fabids</taxon>
        <taxon>Rosales</taxon>
        <taxon>Cannabaceae</taxon>
        <taxon>Cannabis</taxon>
    </lineage>
</organism>
<feature type="compositionally biased region" description="Polar residues" evidence="1">
    <location>
        <begin position="1"/>
        <end position="16"/>
    </location>
</feature>
<proteinExistence type="predicted"/>
<dbReference type="Gramene" id="evm.model.10.892">
    <property type="protein sequence ID" value="cds.evm.model.10.892"/>
    <property type="gene ID" value="evm.TU.10.892"/>
</dbReference>
<protein>
    <submittedName>
        <fullName evidence="2">Uncharacterized protein</fullName>
    </submittedName>
</protein>